<dbReference type="AlphaFoldDB" id="A0A1G9Q0B0"/>
<evidence type="ECO:0000313" key="2">
    <source>
        <dbReference type="EMBL" id="SDM03907.1"/>
    </source>
</evidence>
<dbReference type="STRING" id="349095.SAMN05660299_00048"/>
<sequence>MCLIIAVTVMVMVPSVMAEKDRGNQMVLPEWGIITVPDNIYMDAGKQSVITAQKYNNDMGRMLDAIYPAVPRTYQLIKKEGASFHYGYLLQYTLGSWDFKQLVNGKTVKFDRPDYLQDQGAADISMYVTHINNRLRTSLPSGFNLIQPMQPVKISGNTFYEGIVERSMIINAAVFQEMMHVIVWQRGGVVEITVVMGSADDEESLIRPVMVMLENAKVVKQTERIDI</sequence>
<reference evidence="2 3" key="1">
    <citation type="submission" date="2016-10" db="EMBL/GenBank/DDBJ databases">
        <authorList>
            <person name="de Groot N.N."/>
        </authorList>
    </citation>
    <scope>NUCLEOTIDE SEQUENCE [LARGE SCALE GENOMIC DNA]</scope>
    <source>
        <strain evidence="2 3">DSM 16981</strain>
    </source>
</reference>
<protein>
    <submittedName>
        <fullName evidence="2">Uncharacterized protein</fullName>
    </submittedName>
</protein>
<dbReference type="EMBL" id="FNHQ01000001">
    <property type="protein sequence ID" value="SDM03907.1"/>
    <property type="molecule type" value="Genomic_DNA"/>
</dbReference>
<dbReference type="Proteomes" id="UP000199309">
    <property type="component" value="Unassembled WGS sequence"/>
</dbReference>
<name>A0A1G9Q0B0_9FIRM</name>
<feature type="signal peptide" evidence="1">
    <location>
        <begin position="1"/>
        <end position="18"/>
    </location>
</feature>
<evidence type="ECO:0000256" key="1">
    <source>
        <dbReference type="SAM" id="SignalP"/>
    </source>
</evidence>
<feature type="chain" id="PRO_5039574251" evidence="1">
    <location>
        <begin position="19"/>
        <end position="227"/>
    </location>
</feature>
<organism evidence="2 3">
    <name type="scientific">Megasphaera paucivorans</name>
    <dbReference type="NCBI Taxonomy" id="349095"/>
    <lineage>
        <taxon>Bacteria</taxon>
        <taxon>Bacillati</taxon>
        <taxon>Bacillota</taxon>
        <taxon>Negativicutes</taxon>
        <taxon>Veillonellales</taxon>
        <taxon>Veillonellaceae</taxon>
        <taxon>Megasphaera</taxon>
    </lineage>
</organism>
<proteinExistence type="predicted"/>
<keyword evidence="3" id="KW-1185">Reference proteome</keyword>
<evidence type="ECO:0000313" key="3">
    <source>
        <dbReference type="Proteomes" id="UP000199309"/>
    </source>
</evidence>
<accession>A0A1G9Q0B0</accession>
<keyword evidence="1" id="KW-0732">Signal</keyword>
<gene>
    <name evidence="2" type="ORF">SAMN05660299_00048</name>
</gene>